<dbReference type="PROSITE" id="PS50111">
    <property type="entry name" value="CHEMOTAXIS_TRANSDUC_2"/>
    <property type="match status" value="1"/>
</dbReference>
<dbReference type="AlphaFoldDB" id="A0A1G6C6W3"/>
<dbReference type="Pfam" id="PF00015">
    <property type="entry name" value="MCPsignal"/>
    <property type="match status" value="1"/>
</dbReference>
<dbReference type="RefSeq" id="WP_090174344.1">
    <property type="nucleotide sequence ID" value="NZ_FMXR01000016.1"/>
</dbReference>
<organism evidence="5 6">
    <name type="scientific">Eubacterium oxidoreducens</name>
    <dbReference type="NCBI Taxonomy" id="1732"/>
    <lineage>
        <taxon>Bacteria</taxon>
        <taxon>Bacillati</taxon>
        <taxon>Bacillota</taxon>
        <taxon>Clostridia</taxon>
        <taxon>Eubacteriales</taxon>
        <taxon>Eubacteriaceae</taxon>
        <taxon>Eubacterium</taxon>
    </lineage>
</organism>
<proteinExistence type="predicted"/>
<feature type="domain" description="Methyl-accepting transducer" evidence="4">
    <location>
        <begin position="211"/>
        <end position="454"/>
    </location>
</feature>
<evidence type="ECO:0000313" key="5">
    <source>
        <dbReference type="EMBL" id="SDB28630.1"/>
    </source>
</evidence>
<dbReference type="STRING" id="1732.SAMN02910417_02132"/>
<keyword evidence="6" id="KW-1185">Reference proteome</keyword>
<dbReference type="EMBL" id="FMXR01000016">
    <property type="protein sequence ID" value="SDB28630.1"/>
    <property type="molecule type" value="Genomic_DNA"/>
</dbReference>
<keyword evidence="3" id="KW-1133">Transmembrane helix</keyword>
<dbReference type="InterPro" id="IPR004089">
    <property type="entry name" value="MCPsignal_dom"/>
</dbReference>
<feature type="transmembrane region" description="Helical" evidence="3">
    <location>
        <begin position="44"/>
        <end position="65"/>
    </location>
</feature>
<evidence type="ECO:0000256" key="2">
    <source>
        <dbReference type="PROSITE-ProRule" id="PRU00284"/>
    </source>
</evidence>
<gene>
    <name evidence="5" type="ORF">SAMN02910417_02132</name>
</gene>
<dbReference type="GO" id="GO:0007165">
    <property type="term" value="P:signal transduction"/>
    <property type="evidence" value="ECO:0007669"/>
    <property type="project" value="UniProtKB-KW"/>
</dbReference>
<dbReference type="PANTHER" id="PTHR32089">
    <property type="entry name" value="METHYL-ACCEPTING CHEMOTAXIS PROTEIN MCPB"/>
    <property type="match status" value="1"/>
</dbReference>
<evidence type="ECO:0000256" key="1">
    <source>
        <dbReference type="ARBA" id="ARBA00023224"/>
    </source>
</evidence>
<keyword evidence="3" id="KW-0472">Membrane</keyword>
<dbReference type="GO" id="GO:0016020">
    <property type="term" value="C:membrane"/>
    <property type="evidence" value="ECO:0007669"/>
    <property type="project" value="InterPro"/>
</dbReference>
<protein>
    <submittedName>
        <fullName evidence="5">Methyl-accepting chemotaxis protein</fullName>
    </submittedName>
</protein>
<keyword evidence="3" id="KW-0812">Transmembrane</keyword>
<accession>A0A1G6C6W3</accession>
<dbReference type="Proteomes" id="UP000199228">
    <property type="component" value="Unassembled WGS sequence"/>
</dbReference>
<dbReference type="SUPFAM" id="SSF58104">
    <property type="entry name" value="Methyl-accepting chemotaxis protein (MCP) signaling domain"/>
    <property type="match status" value="1"/>
</dbReference>
<feature type="transmembrane region" description="Helical" evidence="3">
    <location>
        <begin position="72"/>
        <end position="90"/>
    </location>
</feature>
<sequence>MTGGQIRLANKLLIIVMIITMGFNILGMALLYKNAEFAGVSTSLVVATLVMFIVGLIIFLVLFVMKPDTLHLLYASSIIYTGLYCFSMISQKDSSTFAYILPILILLIVYGNQFCIRFVGIVELAVNLYMAVSVMSAAQDKQAMIQSVSLEVIVAVLAFVALFLGNKLLRNFMEESREMIESESQHNRELKDEIVADADDILKNVISTKEYMDSIMDHTNVVNDALGHIGTSTESTVQAVEEQLEMTGNIQGIIQETNEKTENIVEITAQTQAAVLEGAGLVKELNKEAQNALTAGTDMKQAAQQLMEKSVEVRSITDIILNISGQTNLLALNASIEAARAGEAGKGFAVVADEIRELADQTREATENITSILDMLVHEAESVTQKVDDTVDTTMREGELISKTNERFESILSDVTNLDQEIQNVAEMMDNIRVANERIVDSVETLSATSEEVTASTQDAIGLSEDCVELVNSFDAKMQTIEVAARELGESRAQ</sequence>
<evidence type="ECO:0000259" key="4">
    <source>
        <dbReference type="PROSITE" id="PS50111"/>
    </source>
</evidence>
<dbReference type="SMART" id="SM00283">
    <property type="entry name" value="MA"/>
    <property type="match status" value="1"/>
</dbReference>
<keyword evidence="1 2" id="KW-0807">Transducer</keyword>
<feature type="transmembrane region" description="Helical" evidence="3">
    <location>
        <begin position="144"/>
        <end position="164"/>
    </location>
</feature>
<dbReference type="Gene3D" id="1.10.287.950">
    <property type="entry name" value="Methyl-accepting chemotaxis protein"/>
    <property type="match status" value="1"/>
</dbReference>
<feature type="transmembrane region" description="Helical" evidence="3">
    <location>
        <begin position="96"/>
        <end position="111"/>
    </location>
</feature>
<dbReference type="OrthoDB" id="9807021at2"/>
<name>A0A1G6C6W3_EUBOX</name>
<evidence type="ECO:0000256" key="3">
    <source>
        <dbReference type="SAM" id="Phobius"/>
    </source>
</evidence>
<feature type="transmembrane region" description="Helical" evidence="3">
    <location>
        <begin position="12"/>
        <end position="32"/>
    </location>
</feature>
<evidence type="ECO:0000313" key="6">
    <source>
        <dbReference type="Proteomes" id="UP000199228"/>
    </source>
</evidence>
<reference evidence="5 6" key="1">
    <citation type="submission" date="2016-10" db="EMBL/GenBank/DDBJ databases">
        <authorList>
            <person name="de Groot N.N."/>
        </authorList>
    </citation>
    <scope>NUCLEOTIDE SEQUENCE [LARGE SCALE GENOMIC DNA]</scope>
    <source>
        <strain evidence="5 6">DSM 3217</strain>
    </source>
</reference>
<dbReference type="PANTHER" id="PTHR32089:SF114">
    <property type="entry name" value="METHYL-ACCEPTING CHEMOTAXIS PROTEIN MCPB"/>
    <property type="match status" value="1"/>
</dbReference>